<dbReference type="PROSITE" id="PS00421">
    <property type="entry name" value="TM4_1"/>
    <property type="match status" value="1"/>
</dbReference>
<reference evidence="8" key="1">
    <citation type="submission" date="2021-12" db="EMBL/GenBank/DDBJ databases">
        <authorList>
            <person name="Martin H S."/>
        </authorList>
    </citation>
    <scope>NUCLEOTIDE SEQUENCE</scope>
</reference>
<dbReference type="CDD" id="cd03127">
    <property type="entry name" value="tetraspanin_LEL"/>
    <property type="match status" value="1"/>
</dbReference>
<feature type="transmembrane region" description="Helical" evidence="7">
    <location>
        <begin position="7"/>
        <end position="31"/>
    </location>
</feature>
<comment type="subcellular location">
    <subcellularLocation>
        <location evidence="1 7">Membrane</location>
        <topology evidence="1 7">Multi-pass membrane protein</topology>
    </subcellularLocation>
</comment>
<evidence type="ECO:0000256" key="7">
    <source>
        <dbReference type="RuleBase" id="RU361218"/>
    </source>
</evidence>
<evidence type="ECO:0000313" key="8">
    <source>
        <dbReference type="EMBL" id="CAH0727255.1"/>
    </source>
</evidence>
<keyword evidence="9" id="KW-1185">Reference proteome</keyword>
<evidence type="ECO:0000256" key="6">
    <source>
        <dbReference type="PIRSR" id="PIRSR002419-1"/>
    </source>
</evidence>
<name>A0A8J9VU04_9NEOP</name>
<dbReference type="PANTHER" id="PTHR19282:SF544">
    <property type="entry name" value="TETRASPANIN"/>
    <property type="match status" value="1"/>
</dbReference>
<dbReference type="Proteomes" id="UP000838878">
    <property type="component" value="Chromosome 6"/>
</dbReference>
<dbReference type="SUPFAM" id="SSF48652">
    <property type="entry name" value="Tetraspanin"/>
    <property type="match status" value="1"/>
</dbReference>
<dbReference type="OrthoDB" id="432835at2759"/>
<evidence type="ECO:0000256" key="4">
    <source>
        <dbReference type="ARBA" id="ARBA00022989"/>
    </source>
</evidence>
<comment type="similarity">
    <text evidence="2 7">Belongs to the tetraspanin (TM4SF) family.</text>
</comment>
<organism evidence="8 9">
    <name type="scientific">Brenthis ino</name>
    <name type="common">lesser marbled fritillary</name>
    <dbReference type="NCBI Taxonomy" id="405034"/>
    <lineage>
        <taxon>Eukaryota</taxon>
        <taxon>Metazoa</taxon>
        <taxon>Ecdysozoa</taxon>
        <taxon>Arthropoda</taxon>
        <taxon>Hexapoda</taxon>
        <taxon>Insecta</taxon>
        <taxon>Pterygota</taxon>
        <taxon>Neoptera</taxon>
        <taxon>Endopterygota</taxon>
        <taxon>Lepidoptera</taxon>
        <taxon>Glossata</taxon>
        <taxon>Ditrysia</taxon>
        <taxon>Papilionoidea</taxon>
        <taxon>Nymphalidae</taxon>
        <taxon>Heliconiinae</taxon>
        <taxon>Argynnini</taxon>
        <taxon>Brenthis</taxon>
    </lineage>
</organism>
<keyword evidence="3 7" id="KW-0812">Transmembrane</keyword>
<sequence>MCSLVKYGLFAVNLIFALAGLALLGVGIAVLLQLADFSELVDAAYVDSIPVVTIVLGVLTFLIAFFGCCGAIKENGCLLVTYGIFMLVLASGKIYISVVTFTNWNNIYDAVTDWLTEAFRDTTVRENYHGLERTFSCCGTVGYQSYLPEPIPASCCPENLTSCTPGDTFDGCIQVISSFLETYAEVIGIVAIVVIVVEVMAMFLSFCLCRNVSQKE</sequence>
<keyword evidence="4 7" id="KW-1133">Transmembrane helix</keyword>
<evidence type="ECO:0000256" key="1">
    <source>
        <dbReference type="ARBA" id="ARBA00004141"/>
    </source>
</evidence>
<dbReference type="Pfam" id="PF00335">
    <property type="entry name" value="Tetraspanin"/>
    <property type="match status" value="1"/>
</dbReference>
<dbReference type="PIRSF" id="PIRSF002419">
    <property type="entry name" value="Tetraspanin"/>
    <property type="match status" value="1"/>
</dbReference>
<dbReference type="GO" id="GO:0005886">
    <property type="term" value="C:plasma membrane"/>
    <property type="evidence" value="ECO:0007669"/>
    <property type="project" value="TreeGrafter"/>
</dbReference>
<feature type="transmembrane region" description="Helical" evidence="7">
    <location>
        <begin position="79"/>
        <end position="98"/>
    </location>
</feature>
<feature type="non-terminal residue" evidence="8">
    <location>
        <position position="216"/>
    </location>
</feature>
<dbReference type="EMBL" id="OV170226">
    <property type="protein sequence ID" value="CAH0727255.1"/>
    <property type="molecule type" value="Genomic_DNA"/>
</dbReference>
<dbReference type="Gene3D" id="1.10.1450.10">
    <property type="entry name" value="Tetraspanin"/>
    <property type="match status" value="1"/>
</dbReference>
<evidence type="ECO:0000256" key="5">
    <source>
        <dbReference type="ARBA" id="ARBA00023136"/>
    </source>
</evidence>
<dbReference type="InterPro" id="IPR018503">
    <property type="entry name" value="Tetraspanin_CS"/>
</dbReference>
<feature type="disulfide bond" evidence="6">
    <location>
        <begin position="137"/>
        <end position="172"/>
    </location>
</feature>
<evidence type="ECO:0000313" key="9">
    <source>
        <dbReference type="Proteomes" id="UP000838878"/>
    </source>
</evidence>
<dbReference type="PANTHER" id="PTHR19282">
    <property type="entry name" value="TETRASPANIN"/>
    <property type="match status" value="1"/>
</dbReference>
<feature type="disulfide bond" evidence="6">
    <location>
        <begin position="138"/>
        <end position="156"/>
    </location>
</feature>
<feature type="transmembrane region" description="Helical" evidence="7">
    <location>
        <begin position="186"/>
        <end position="209"/>
    </location>
</feature>
<dbReference type="InterPro" id="IPR018499">
    <property type="entry name" value="Tetraspanin/Peripherin"/>
</dbReference>
<dbReference type="AlphaFoldDB" id="A0A8J9VU04"/>
<dbReference type="PRINTS" id="PR00259">
    <property type="entry name" value="TMFOUR"/>
</dbReference>
<accession>A0A8J9VU04</accession>
<keyword evidence="5 7" id="KW-0472">Membrane</keyword>
<protein>
    <recommendedName>
        <fullName evidence="7">Tetraspanin</fullName>
    </recommendedName>
</protein>
<feature type="transmembrane region" description="Helical" evidence="7">
    <location>
        <begin position="51"/>
        <end position="72"/>
    </location>
</feature>
<gene>
    <name evidence="8" type="ORF">BINO364_LOCUS12626</name>
</gene>
<dbReference type="InterPro" id="IPR008952">
    <property type="entry name" value="Tetraspanin_EC2_sf"/>
</dbReference>
<proteinExistence type="inferred from homology"/>
<evidence type="ECO:0000256" key="3">
    <source>
        <dbReference type="ARBA" id="ARBA00022692"/>
    </source>
</evidence>
<dbReference type="InterPro" id="IPR000301">
    <property type="entry name" value="Tetraspanin_animals"/>
</dbReference>
<keyword evidence="6" id="KW-1015">Disulfide bond</keyword>
<evidence type="ECO:0000256" key="2">
    <source>
        <dbReference type="ARBA" id="ARBA00006840"/>
    </source>
</evidence>